<gene>
    <name evidence="1" type="ORF">AFUS01_LOCUS18246</name>
</gene>
<protein>
    <submittedName>
        <fullName evidence="1">Uncharacterized protein</fullName>
    </submittedName>
</protein>
<comment type="caution">
    <text evidence="1">The sequence shown here is derived from an EMBL/GenBank/DDBJ whole genome shotgun (WGS) entry which is preliminary data.</text>
</comment>
<proteinExistence type="predicted"/>
<keyword evidence="2" id="KW-1185">Reference proteome</keyword>
<sequence>MRLYRSVPRS</sequence>
<feature type="non-terminal residue" evidence="1">
    <location>
        <position position="10"/>
    </location>
</feature>
<name>A0A8J2NWZ5_9HEXA</name>
<dbReference type="EMBL" id="CAJVCH010180171">
    <property type="protein sequence ID" value="CAG7729543.1"/>
    <property type="molecule type" value="Genomic_DNA"/>
</dbReference>
<reference evidence="1" key="1">
    <citation type="submission" date="2021-06" db="EMBL/GenBank/DDBJ databases">
        <authorList>
            <person name="Hodson N. C."/>
            <person name="Mongue J. A."/>
            <person name="Jaron S. K."/>
        </authorList>
    </citation>
    <scope>NUCLEOTIDE SEQUENCE</scope>
</reference>
<accession>A0A8J2NWZ5</accession>
<organism evidence="1 2">
    <name type="scientific">Allacma fusca</name>
    <dbReference type="NCBI Taxonomy" id="39272"/>
    <lineage>
        <taxon>Eukaryota</taxon>
        <taxon>Metazoa</taxon>
        <taxon>Ecdysozoa</taxon>
        <taxon>Arthropoda</taxon>
        <taxon>Hexapoda</taxon>
        <taxon>Collembola</taxon>
        <taxon>Symphypleona</taxon>
        <taxon>Sminthuridae</taxon>
        <taxon>Allacma</taxon>
    </lineage>
</organism>
<evidence type="ECO:0000313" key="2">
    <source>
        <dbReference type="Proteomes" id="UP000708208"/>
    </source>
</evidence>
<dbReference type="Proteomes" id="UP000708208">
    <property type="component" value="Unassembled WGS sequence"/>
</dbReference>
<evidence type="ECO:0000313" key="1">
    <source>
        <dbReference type="EMBL" id="CAG7729543.1"/>
    </source>
</evidence>